<name>A0AAD2ZTZ3_PSEPU</name>
<accession>A0AAD2ZTZ3</accession>
<protein>
    <submittedName>
        <fullName evidence="2">Uncharacterized protein</fullName>
    </submittedName>
</protein>
<sequence length="245" mass="27687">MISIKSCYHPIDAAILWCDLADYEEEILRVDLSHPGSLLKHFPQWPSLHKYAEYIYDAIVCGELPATYLGRPISSENQAHRLYWSIRRADLLVWFLRTFPDERPAFLFPQSVDHSSCIRLDTYLAQQAELEVAQRTIERMQQTYSTTTEELAALTALNNELSARLESRGISSEVTEDTHDLLVGAVLEVTLGKSKSGQVLSIYPSQAALVAAITLRFPGVSGLRKHTIDRRFAEARRRLAQALQG</sequence>
<comment type="caution">
    <text evidence="2">The sequence shown here is derived from an EMBL/GenBank/DDBJ whole genome shotgun (WGS) entry which is preliminary data.</text>
</comment>
<evidence type="ECO:0000313" key="2">
    <source>
        <dbReference type="EMBL" id="ENY78062.1"/>
    </source>
</evidence>
<dbReference type="RefSeq" id="WP_004575578.1">
    <property type="nucleotide sequence ID" value="NZ_APBQ01000056.1"/>
</dbReference>
<organism evidence="2 3">
    <name type="scientific">Pseudomonas putida TRO1</name>
    <dbReference type="NCBI Taxonomy" id="1227924"/>
    <lineage>
        <taxon>Bacteria</taxon>
        <taxon>Pseudomonadati</taxon>
        <taxon>Pseudomonadota</taxon>
        <taxon>Gammaproteobacteria</taxon>
        <taxon>Pseudomonadales</taxon>
        <taxon>Pseudomonadaceae</taxon>
        <taxon>Pseudomonas</taxon>
    </lineage>
</organism>
<proteinExistence type="predicted"/>
<feature type="coiled-coil region" evidence="1">
    <location>
        <begin position="123"/>
        <end position="157"/>
    </location>
</feature>
<dbReference type="Proteomes" id="UP000013237">
    <property type="component" value="Unassembled WGS sequence"/>
</dbReference>
<dbReference type="AlphaFoldDB" id="A0AAD2ZTZ3"/>
<reference evidence="2 3" key="1">
    <citation type="submission" date="2013-02" db="EMBL/GenBank/DDBJ databases">
        <title>Insights into the proteome of triclosan-resistant Pseudomonas putida TRO1, isolated from activated sludge.</title>
        <authorList>
            <person name="Lolas I.B."/>
            <person name="Almeida B."/>
            <person name="Starnawski P.M."/>
            <person name="Soenderkaer M."/>
            <person name="Nielsen K.L."/>
            <person name="Nielsen J.L."/>
        </authorList>
    </citation>
    <scope>NUCLEOTIDE SEQUENCE [LARGE SCALE GENOMIC DNA]</scope>
    <source>
        <strain evidence="2 3">TRO1</strain>
    </source>
</reference>
<keyword evidence="1" id="KW-0175">Coiled coil</keyword>
<evidence type="ECO:0000256" key="1">
    <source>
        <dbReference type="SAM" id="Coils"/>
    </source>
</evidence>
<evidence type="ECO:0000313" key="3">
    <source>
        <dbReference type="Proteomes" id="UP000013237"/>
    </source>
</evidence>
<gene>
    <name evidence="2" type="ORF">C206_08764</name>
</gene>
<dbReference type="EMBL" id="APBQ01000056">
    <property type="protein sequence ID" value="ENY78062.1"/>
    <property type="molecule type" value="Genomic_DNA"/>
</dbReference>